<dbReference type="PROSITE" id="PS00813">
    <property type="entry name" value="IF4E"/>
    <property type="match status" value="1"/>
</dbReference>
<gene>
    <name evidence="3" type="ORF">ACJMK2_018741</name>
</gene>
<dbReference type="GO" id="GO:0003723">
    <property type="term" value="F:RNA binding"/>
    <property type="evidence" value="ECO:0007669"/>
    <property type="project" value="UniProtKB-KW"/>
</dbReference>
<dbReference type="SUPFAM" id="SSF55418">
    <property type="entry name" value="eIF4e-like"/>
    <property type="match status" value="1"/>
</dbReference>
<dbReference type="GO" id="GO:0003743">
    <property type="term" value="F:translation initiation factor activity"/>
    <property type="evidence" value="ECO:0007669"/>
    <property type="project" value="UniProtKB-KW"/>
</dbReference>
<evidence type="ECO:0000313" key="3">
    <source>
        <dbReference type="EMBL" id="KAL3847850.1"/>
    </source>
</evidence>
<dbReference type="PANTHER" id="PTHR11960">
    <property type="entry name" value="EUKARYOTIC TRANSLATION INITIATION FACTOR 4E RELATED"/>
    <property type="match status" value="1"/>
</dbReference>
<dbReference type="Pfam" id="PF01652">
    <property type="entry name" value="IF4E"/>
    <property type="match status" value="1"/>
</dbReference>
<name>A0ABD3UEK3_SINWO</name>
<evidence type="ECO:0000256" key="1">
    <source>
        <dbReference type="RuleBase" id="RU004374"/>
    </source>
</evidence>
<protein>
    <recommendedName>
        <fullName evidence="5">Eukaryotic translation initiation factor 4E type 2</fullName>
    </recommendedName>
</protein>
<feature type="compositionally biased region" description="Pro residues" evidence="2">
    <location>
        <begin position="36"/>
        <end position="46"/>
    </location>
</feature>
<feature type="region of interest" description="Disordered" evidence="2">
    <location>
        <begin position="1"/>
        <end position="46"/>
    </location>
</feature>
<dbReference type="AlphaFoldDB" id="A0ABD3UEK3"/>
<dbReference type="Gene3D" id="3.30.760.10">
    <property type="entry name" value="RNA Cap, Translation Initiation Factor Eif4e"/>
    <property type="match status" value="1"/>
</dbReference>
<keyword evidence="1" id="KW-0694">RNA-binding</keyword>
<keyword evidence="4" id="KW-1185">Reference proteome</keyword>
<proteinExistence type="inferred from homology"/>
<dbReference type="EMBL" id="JBJQND010000016">
    <property type="protein sequence ID" value="KAL3847850.1"/>
    <property type="molecule type" value="Genomic_DNA"/>
</dbReference>
<organism evidence="3 4">
    <name type="scientific">Sinanodonta woodiana</name>
    <name type="common">Chinese pond mussel</name>
    <name type="synonym">Anodonta woodiana</name>
    <dbReference type="NCBI Taxonomy" id="1069815"/>
    <lineage>
        <taxon>Eukaryota</taxon>
        <taxon>Metazoa</taxon>
        <taxon>Spiralia</taxon>
        <taxon>Lophotrochozoa</taxon>
        <taxon>Mollusca</taxon>
        <taxon>Bivalvia</taxon>
        <taxon>Autobranchia</taxon>
        <taxon>Heteroconchia</taxon>
        <taxon>Palaeoheterodonta</taxon>
        <taxon>Unionida</taxon>
        <taxon>Unionoidea</taxon>
        <taxon>Unionidae</taxon>
        <taxon>Unioninae</taxon>
        <taxon>Sinanodonta</taxon>
    </lineage>
</organism>
<sequence>MKMNNKFDALKAEDSSGSGEEDTTEQKPENGDSSPSPRPAPKPGPGEHPLQFNYAYWFSRKSPGKQSASYDQNLKLVGTFASVEQFWKLYSHMVRPSDLTGHSDYHLFKEGIRPVWEDSANRTGGKWIIRLKKGLASRCWENLILAMLGEQFMVGEEICGAVISIRYQEDILSLWNRTASDLTTTSRIRDTLKRVLNLPPNTIMEYKTHVDSLKDNSSFRNTNVFLR</sequence>
<keyword evidence="1" id="KW-0396">Initiation factor</keyword>
<comment type="caution">
    <text evidence="3">The sequence shown here is derived from an EMBL/GenBank/DDBJ whole genome shotgun (WGS) entry which is preliminary data.</text>
</comment>
<dbReference type="InterPro" id="IPR001040">
    <property type="entry name" value="TIF_eIF_4E"/>
</dbReference>
<dbReference type="PANTHER" id="PTHR11960:SF18">
    <property type="entry name" value="EUKARYOTIC TRANSLATION INITIATION FACTOR 4E HOMOLOGOUS PROTEIN, ISOFORM B"/>
    <property type="match status" value="1"/>
</dbReference>
<dbReference type="InterPro" id="IPR023398">
    <property type="entry name" value="TIF_eIF4e-like"/>
</dbReference>
<keyword evidence="1" id="KW-0648">Protein biosynthesis</keyword>
<comment type="similarity">
    <text evidence="1">Belongs to the eukaryotic initiation factor 4E family.</text>
</comment>
<dbReference type="Proteomes" id="UP001634394">
    <property type="component" value="Unassembled WGS sequence"/>
</dbReference>
<dbReference type="InterPro" id="IPR019770">
    <property type="entry name" value="TIF_eIF_4E_CS"/>
</dbReference>
<evidence type="ECO:0000313" key="4">
    <source>
        <dbReference type="Proteomes" id="UP001634394"/>
    </source>
</evidence>
<evidence type="ECO:0000256" key="2">
    <source>
        <dbReference type="SAM" id="MobiDB-lite"/>
    </source>
</evidence>
<accession>A0ABD3UEK3</accession>
<dbReference type="FunFam" id="3.30.760.10:FF:000014">
    <property type="entry name" value="Eukaryotic translation initiation factor 4E-4"/>
    <property type="match status" value="1"/>
</dbReference>
<evidence type="ECO:0008006" key="5">
    <source>
        <dbReference type="Google" id="ProtNLM"/>
    </source>
</evidence>
<reference evidence="3 4" key="1">
    <citation type="submission" date="2024-11" db="EMBL/GenBank/DDBJ databases">
        <title>Chromosome-level genome assembly of the freshwater bivalve Anodonta woodiana.</title>
        <authorList>
            <person name="Chen X."/>
        </authorList>
    </citation>
    <scope>NUCLEOTIDE SEQUENCE [LARGE SCALE GENOMIC DNA]</scope>
    <source>
        <strain evidence="3">MN2024</strain>
        <tissue evidence="3">Gills</tissue>
    </source>
</reference>